<comment type="caution">
    <text evidence="1">The sequence shown here is derived from an EMBL/GenBank/DDBJ whole genome shotgun (WGS) entry which is preliminary data.</text>
</comment>
<dbReference type="Proteomes" id="UP001140513">
    <property type="component" value="Unassembled WGS sequence"/>
</dbReference>
<dbReference type="EMBL" id="JAPEUX010000003">
    <property type="protein sequence ID" value="KAJ4355512.1"/>
    <property type="molecule type" value="Genomic_DNA"/>
</dbReference>
<sequence length="379" mass="42582">MTGLKDLSTELLLFIASYLPSGALHSLALTSKELSTAAYDELYKKLHLPTPDGNASDWSHRIFFLVRTLSMRPHLAERIVELDVSVCSRNDDLHSGGPIAAGSSAIGRILDVVPVGSQLANERWVREVYSASSEAWLGLLLYMLPNLEDLTARFFDRHDEYPPMAENASFRALFEDPEIDLNTVPGLRKVKNLELHCKASTWKLCCLPNLKRMRLGPNVDLSLHYEICEPSSQVEEIYTEQASGILLPPAQPMFLHERHLRSTSFSTLRRLSISLDNGWGHIDAENIGSFANLLPKIEPMVHTLEELRVTVLQGTYPVFLNLVDPVPVDSLNRFYKLKVLEVPQALILPRGFDHLASRSDFSMTDYSYLPTTLEALQIS</sequence>
<dbReference type="InterPro" id="IPR036047">
    <property type="entry name" value="F-box-like_dom_sf"/>
</dbReference>
<accession>A0A9W9CCL3</accession>
<gene>
    <name evidence="1" type="ORF">N0V89_003529</name>
</gene>
<proteinExistence type="predicted"/>
<dbReference type="SUPFAM" id="SSF81383">
    <property type="entry name" value="F-box domain"/>
    <property type="match status" value="1"/>
</dbReference>
<evidence type="ECO:0008006" key="3">
    <source>
        <dbReference type="Google" id="ProtNLM"/>
    </source>
</evidence>
<dbReference type="AlphaFoldDB" id="A0A9W9CCL3"/>
<keyword evidence="2" id="KW-1185">Reference proteome</keyword>
<dbReference type="OrthoDB" id="3750626at2759"/>
<name>A0A9W9CCL3_9PLEO</name>
<evidence type="ECO:0000313" key="1">
    <source>
        <dbReference type="EMBL" id="KAJ4355512.1"/>
    </source>
</evidence>
<organism evidence="1 2">
    <name type="scientific">Didymosphaeria variabile</name>
    <dbReference type="NCBI Taxonomy" id="1932322"/>
    <lineage>
        <taxon>Eukaryota</taxon>
        <taxon>Fungi</taxon>
        <taxon>Dikarya</taxon>
        <taxon>Ascomycota</taxon>
        <taxon>Pezizomycotina</taxon>
        <taxon>Dothideomycetes</taxon>
        <taxon>Pleosporomycetidae</taxon>
        <taxon>Pleosporales</taxon>
        <taxon>Massarineae</taxon>
        <taxon>Didymosphaeriaceae</taxon>
        <taxon>Didymosphaeria</taxon>
    </lineage>
</organism>
<dbReference type="RefSeq" id="XP_056072638.1">
    <property type="nucleotide sequence ID" value="XM_056212330.1"/>
</dbReference>
<reference evidence="1" key="1">
    <citation type="submission" date="2022-10" db="EMBL/GenBank/DDBJ databases">
        <title>Tapping the CABI collections for fungal endophytes: first genome assemblies for Collariella, Neodidymelliopsis, Ascochyta clinopodiicola, Didymella pomorum, Didymosphaeria variabile, Neocosmospora piperis and Neocucurbitaria cava.</title>
        <authorList>
            <person name="Hill R."/>
        </authorList>
    </citation>
    <scope>NUCLEOTIDE SEQUENCE</scope>
    <source>
        <strain evidence="1">IMI 356815</strain>
    </source>
</reference>
<dbReference type="GeneID" id="80907059"/>
<protein>
    <recommendedName>
        <fullName evidence="3">F-box domain-containing protein</fullName>
    </recommendedName>
</protein>
<evidence type="ECO:0000313" key="2">
    <source>
        <dbReference type="Proteomes" id="UP001140513"/>
    </source>
</evidence>